<organism evidence="2 3">
    <name type="scientific">Corynebacterium nuruki</name>
    <dbReference type="NCBI Taxonomy" id="1032851"/>
    <lineage>
        <taxon>Bacteria</taxon>
        <taxon>Bacillati</taxon>
        <taxon>Actinomycetota</taxon>
        <taxon>Actinomycetes</taxon>
        <taxon>Mycobacteriales</taxon>
        <taxon>Corynebacteriaceae</taxon>
        <taxon>Corynebacterium</taxon>
    </lineage>
</organism>
<dbReference type="Gene3D" id="3.40.50.300">
    <property type="entry name" value="P-loop containing nucleotide triphosphate hydrolases"/>
    <property type="match status" value="1"/>
</dbReference>
<dbReference type="Pfam" id="PF13558">
    <property type="entry name" value="SbcC_Walker_B"/>
    <property type="match status" value="1"/>
</dbReference>
<keyword evidence="1" id="KW-0175">Coiled coil</keyword>
<evidence type="ECO:0000256" key="1">
    <source>
        <dbReference type="SAM" id="Coils"/>
    </source>
</evidence>
<dbReference type="AlphaFoldDB" id="A0A3D4T0N0"/>
<sequence length="926" mass="103625">PEALLLLHRTQSAKQLDNLDQLFRDYMLVEPETFTLAADAVNQFTELRTAYERVQDVKSRIDVLSPLPELVSTRDAATLEATRATSMLSVLPQVRDRLRRESLTDLIREQETTLVSANDVLARALQDERRAIDDLQNIETALAGAGGDQLRVLEKDVELARSALDRVREKAETLADAVTTLGGAAPTSDEEFTVLTGQALNVLETYTTERERHESARNDAIRRHGKARTELREINEELTSLAKRTSNIGHRHIIVREELCRELGLRPRELPFAGELIDVVDDHREWEPVAQRLLGGFATTLLVPESVIGQVSAYINDHHTGVRLVYRSIPDQVRVPQRAGTTDALSLKLKIVDGPFHNWVLAQLRTRYEYRCVESPADFATLGTDRGVTRSGLVHGRRESDGSVRFEKDDRHRIDDRSHWTLGSTNHDKQELLSRRKTTVAGQVEAADRQRRDGEVALASLEASKAAASRIRATTWLDVDTSRAGRQLAEATAAVTAWSGSPERTTLTESRDAATVRVHDAVKVRSAADQKVGVITDRRDRAVAELAGLEKMSSAIDRPETTDAAATVAAVEAEYARHTRRVTVDNVQELTTLVSENLHRAETNARDSIHRADQRIQSVLATYLERWPEEKSDLTADPEFAGEAVARLTALRGNRLAEFTDRFLTLMNGTSVTNLTQLSRSLRRAKDLIEERISSVNESLSRSRFAPGRWLRIDVRDNRGSEVTDFQRDLQAAVENRLGTADSPEEAESRYRRMSELLDRLASEETADRRWRRTVLDTRRHVRFIGVEVDEHGTAVNAYVDSASLSGGQAQKLVFFCLAAALRFQLADVDEEFPRYATVILDEAFDRADPEFTRTAMDVFTSFGFHMVLATPLKLIQTLDDYVGGVAVVAYTERPDPSGVIRAATTLAPVSFEEALRRSRDHDGEE</sequence>
<proteinExistence type="predicted"/>
<reference evidence="2 3" key="1">
    <citation type="journal article" date="2018" name="Nat. Biotechnol.">
        <title>A standardized bacterial taxonomy based on genome phylogeny substantially revises the tree of life.</title>
        <authorList>
            <person name="Parks D.H."/>
            <person name="Chuvochina M."/>
            <person name="Waite D.W."/>
            <person name="Rinke C."/>
            <person name="Skarshewski A."/>
            <person name="Chaumeil P.A."/>
            <person name="Hugenholtz P."/>
        </authorList>
    </citation>
    <scope>NUCLEOTIDE SEQUENCE [LARGE SCALE GENOMIC DNA]</scope>
    <source>
        <strain evidence="2">UBA11247</strain>
    </source>
</reference>
<evidence type="ECO:0000313" key="3">
    <source>
        <dbReference type="Proteomes" id="UP000261739"/>
    </source>
</evidence>
<dbReference type="STRING" id="863239.GCA_000213935_02482"/>
<feature type="non-terminal residue" evidence="2">
    <location>
        <position position="1"/>
    </location>
</feature>
<dbReference type="InterPro" id="IPR027417">
    <property type="entry name" value="P-loop_NTPase"/>
</dbReference>
<feature type="coiled-coil region" evidence="1">
    <location>
        <begin position="203"/>
        <end position="244"/>
    </location>
</feature>
<name>A0A3D4T0N0_9CORY</name>
<evidence type="ECO:0000313" key="2">
    <source>
        <dbReference type="EMBL" id="HCT15094.1"/>
    </source>
</evidence>
<feature type="coiled-coil region" evidence="1">
    <location>
        <begin position="118"/>
        <end position="177"/>
    </location>
</feature>
<accession>A0A3D4T0N0</accession>
<dbReference type="EMBL" id="DQID01000258">
    <property type="protein sequence ID" value="HCT15094.1"/>
    <property type="molecule type" value="Genomic_DNA"/>
</dbReference>
<protein>
    <submittedName>
        <fullName evidence="2">Uncharacterized protein</fullName>
    </submittedName>
</protein>
<comment type="caution">
    <text evidence="2">The sequence shown here is derived from an EMBL/GenBank/DDBJ whole genome shotgun (WGS) entry which is preliminary data.</text>
</comment>
<gene>
    <name evidence="2" type="ORF">DIW82_10030</name>
</gene>
<dbReference type="Proteomes" id="UP000261739">
    <property type="component" value="Unassembled WGS sequence"/>
</dbReference>